<accession>A0A9J6HDM2</accession>
<dbReference type="Proteomes" id="UP000821853">
    <property type="component" value="Unassembled WGS sequence"/>
</dbReference>
<comment type="caution">
    <text evidence="1">The sequence shown here is derived from an EMBL/GenBank/DDBJ whole genome shotgun (WGS) entry which is preliminary data.</text>
</comment>
<keyword evidence="2" id="KW-1185">Reference proteome</keyword>
<dbReference type="AlphaFoldDB" id="A0A9J6HDM2"/>
<reference evidence="1 2" key="1">
    <citation type="journal article" date="2020" name="Cell">
        <title>Large-Scale Comparative Analyses of Tick Genomes Elucidate Their Genetic Diversity and Vector Capacities.</title>
        <authorList>
            <consortium name="Tick Genome and Microbiome Consortium (TIGMIC)"/>
            <person name="Jia N."/>
            <person name="Wang J."/>
            <person name="Shi W."/>
            <person name="Du L."/>
            <person name="Sun Y."/>
            <person name="Zhan W."/>
            <person name="Jiang J.F."/>
            <person name="Wang Q."/>
            <person name="Zhang B."/>
            <person name="Ji P."/>
            <person name="Bell-Sakyi L."/>
            <person name="Cui X.M."/>
            <person name="Yuan T.T."/>
            <person name="Jiang B.G."/>
            <person name="Yang W.F."/>
            <person name="Lam T.T."/>
            <person name="Chang Q.C."/>
            <person name="Ding S.J."/>
            <person name="Wang X.J."/>
            <person name="Zhu J.G."/>
            <person name="Ruan X.D."/>
            <person name="Zhao L."/>
            <person name="Wei J.T."/>
            <person name="Ye R.Z."/>
            <person name="Que T.C."/>
            <person name="Du C.H."/>
            <person name="Zhou Y.H."/>
            <person name="Cheng J.X."/>
            <person name="Dai P.F."/>
            <person name="Guo W.B."/>
            <person name="Han X.H."/>
            <person name="Huang E.J."/>
            <person name="Li L.F."/>
            <person name="Wei W."/>
            <person name="Gao Y.C."/>
            <person name="Liu J.Z."/>
            <person name="Shao H.Z."/>
            <person name="Wang X."/>
            <person name="Wang C.C."/>
            <person name="Yang T.C."/>
            <person name="Huo Q.B."/>
            <person name="Li W."/>
            <person name="Chen H.Y."/>
            <person name="Chen S.E."/>
            <person name="Zhou L.G."/>
            <person name="Ni X.B."/>
            <person name="Tian J.H."/>
            <person name="Sheng Y."/>
            <person name="Liu T."/>
            <person name="Pan Y.S."/>
            <person name="Xia L.Y."/>
            <person name="Li J."/>
            <person name="Zhao F."/>
            <person name="Cao W.C."/>
        </authorList>
    </citation>
    <scope>NUCLEOTIDE SEQUENCE [LARGE SCALE GENOMIC DNA]</scope>
    <source>
        <strain evidence="1">HaeL-2018</strain>
    </source>
</reference>
<gene>
    <name evidence="1" type="ORF">HPB48_027020</name>
</gene>
<evidence type="ECO:0000313" key="1">
    <source>
        <dbReference type="EMBL" id="KAH9384984.1"/>
    </source>
</evidence>
<dbReference type="EMBL" id="JABSTR010003609">
    <property type="protein sequence ID" value="KAH9384984.1"/>
    <property type="molecule type" value="Genomic_DNA"/>
</dbReference>
<evidence type="ECO:0000313" key="2">
    <source>
        <dbReference type="Proteomes" id="UP000821853"/>
    </source>
</evidence>
<protein>
    <submittedName>
        <fullName evidence="1">Uncharacterized protein</fullName>
    </submittedName>
</protein>
<sequence>MYPVEGACFYSKEEFKSFKLSDVHNSFINGKVRQPCCFSASSGSSAVVLVAADVEASQTVKKLHQPWTLVEKDSTVINAHCTCMAG</sequence>
<dbReference type="PANTHER" id="PTHR47526">
    <property type="entry name" value="ATP-DEPENDENT DNA HELICASE"/>
    <property type="match status" value="1"/>
</dbReference>
<organism evidence="1 2">
    <name type="scientific">Haemaphysalis longicornis</name>
    <name type="common">Bush tick</name>
    <dbReference type="NCBI Taxonomy" id="44386"/>
    <lineage>
        <taxon>Eukaryota</taxon>
        <taxon>Metazoa</taxon>
        <taxon>Ecdysozoa</taxon>
        <taxon>Arthropoda</taxon>
        <taxon>Chelicerata</taxon>
        <taxon>Arachnida</taxon>
        <taxon>Acari</taxon>
        <taxon>Parasitiformes</taxon>
        <taxon>Ixodida</taxon>
        <taxon>Ixodoidea</taxon>
        <taxon>Ixodidae</taxon>
        <taxon>Haemaphysalinae</taxon>
        <taxon>Haemaphysalis</taxon>
    </lineage>
</organism>
<name>A0A9J6HDM2_HAELO</name>
<dbReference type="PANTHER" id="PTHR47526:SF3">
    <property type="entry name" value="PHD-TYPE DOMAIN-CONTAINING PROTEIN"/>
    <property type="match status" value="1"/>
</dbReference>
<dbReference type="OrthoDB" id="6538129at2759"/>
<dbReference type="VEuPathDB" id="VectorBase:HLOH_055370"/>
<proteinExistence type="predicted"/>